<gene>
    <name evidence="5" type="ORF">BCR35DRAFT_211242</name>
</gene>
<name>A0A1Y2DDT4_9BASI</name>
<keyword evidence="3" id="KW-0456">Lyase</keyword>
<comment type="similarity">
    <text evidence="1">Belongs to the HpcH/HpaI aldolase family.</text>
</comment>
<dbReference type="EMBL" id="MCGR01000082">
    <property type="protein sequence ID" value="ORY57409.1"/>
    <property type="molecule type" value="Genomic_DNA"/>
</dbReference>
<dbReference type="InterPro" id="IPR005000">
    <property type="entry name" value="Aldolase/citrate-lyase_domain"/>
</dbReference>
<dbReference type="GO" id="GO:0016301">
    <property type="term" value="F:kinase activity"/>
    <property type="evidence" value="ECO:0007669"/>
    <property type="project" value="UniProtKB-KW"/>
</dbReference>
<dbReference type="PANTHER" id="PTHR30502">
    <property type="entry name" value="2-KETO-3-DEOXY-L-RHAMNONATE ALDOLASE"/>
    <property type="match status" value="1"/>
</dbReference>
<dbReference type="AlphaFoldDB" id="A0A1Y2DDT4"/>
<keyword evidence="5" id="KW-0418">Kinase</keyword>
<evidence type="ECO:0000256" key="1">
    <source>
        <dbReference type="ARBA" id="ARBA00005568"/>
    </source>
</evidence>
<dbReference type="GO" id="GO:0005737">
    <property type="term" value="C:cytoplasm"/>
    <property type="evidence" value="ECO:0007669"/>
    <property type="project" value="TreeGrafter"/>
</dbReference>
<evidence type="ECO:0000256" key="3">
    <source>
        <dbReference type="ARBA" id="ARBA00023239"/>
    </source>
</evidence>
<dbReference type="InterPro" id="IPR015813">
    <property type="entry name" value="Pyrv/PenolPyrv_kinase-like_dom"/>
</dbReference>
<protein>
    <submittedName>
        <fullName evidence="5">Pyruvate/Phosphoenolpyruvate kinase-like domain-containing protein</fullName>
    </submittedName>
</protein>
<comment type="caution">
    <text evidence="5">The sequence shown here is derived from an EMBL/GenBank/DDBJ whole genome shotgun (WGS) entry which is preliminary data.</text>
</comment>
<dbReference type="GO" id="GO:0016832">
    <property type="term" value="F:aldehyde-lyase activity"/>
    <property type="evidence" value="ECO:0007669"/>
    <property type="project" value="TreeGrafter"/>
</dbReference>
<keyword evidence="6" id="KW-1185">Reference proteome</keyword>
<evidence type="ECO:0000256" key="2">
    <source>
        <dbReference type="ARBA" id="ARBA00022723"/>
    </source>
</evidence>
<dbReference type="InParanoid" id="A0A1Y2DDT4"/>
<dbReference type="OrthoDB" id="1621678at2759"/>
<keyword evidence="5" id="KW-0808">Transferase</keyword>
<dbReference type="STRING" id="106004.A0A1Y2DDT4"/>
<evidence type="ECO:0000313" key="5">
    <source>
        <dbReference type="EMBL" id="ORY57409.1"/>
    </source>
</evidence>
<sequence>MSYGTHTVARNGTEERLGLWPALQKARPAEGAVRKPVVGSWQMLPGASLSRMTAQMGYDFVLVDCEHGNLADADMHASVGAVSAAGSSPIVRIPAPENWMVKRALDAGAHGLLCPMMGTAEEARRFVSYCKFPVPKAKLAKDPSLISGIRGVGSPFAPQVFGQSLPDYIASSNRNTFVGVQIETVEGVENCEEIAKVDGIDLLFVGPNDLASSMGYPATEHASIPEVQEAIARVLAACKAAGKFAGMFCTSAEQVQARFEQGFDIMNLGADVVAIGAWNAAELGKLSKIM</sequence>
<keyword evidence="2" id="KW-0479">Metal-binding</keyword>
<dbReference type="PANTHER" id="PTHR30502:SF0">
    <property type="entry name" value="PHOSPHOENOLPYRUVATE CARBOXYLASE FAMILY PROTEIN"/>
    <property type="match status" value="1"/>
</dbReference>
<dbReference type="Pfam" id="PF03328">
    <property type="entry name" value="HpcH_HpaI"/>
    <property type="match status" value="1"/>
</dbReference>
<dbReference type="Proteomes" id="UP000193467">
    <property type="component" value="Unassembled WGS sequence"/>
</dbReference>
<proteinExistence type="inferred from homology"/>
<accession>A0A1Y2DDT4</accession>
<dbReference type="GO" id="GO:0046872">
    <property type="term" value="F:metal ion binding"/>
    <property type="evidence" value="ECO:0007669"/>
    <property type="project" value="UniProtKB-KW"/>
</dbReference>
<dbReference type="InterPro" id="IPR040442">
    <property type="entry name" value="Pyrv_kinase-like_dom_sf"/>
</dbReference>
<evidence type="ECO:0000259" key="4">
    <source>
        <dbReference type="Pfam" id="PF03328"/>
    </source>
</evidence>
<dbReference type="Gene3D" id="3.20.20.60">
    <property type="entry name" value="Phosphoenolpyruvate-binding domains"/>
    <property type="match status" value="1"/>
</dbReference>
<reference evidence="5 6" key="1">
    <citation type="submission" date="2016-07" db="EMBL/GenBank/DDBJ databases">
        <title>Pervasive Adenine N6-methylation of Active Genes in Fungi.</title>
        <authorList>
            <consortium name="DOE Joint Genome Institute"/>
            <person name="Mondo S.J."/>
            <person name="Dannebaum R.O."/>
            <person name="Kuo R.C."/>
            <person name="Labutti K."/>
            <person name="Haridas S."/>
            <person name="Kuo A."/>
            <person name="Salamov A."/>
            <person name="Ahrendt S.R."/>
            <person name="Lipzen A."/>
            <person name="Sullivan W."/>
            <person name="Andreopoulos W.B."/>
            <person name="Clum A."/>
            <person name="Lindquist E."/>
            <person name="Daum C."/>
            <person name="Ramamoorthy G.K."/>
            <person name="Gryganskyi A."/>
            <person name="Culley D."/>
            <person name="Magnuson J.K."/>
            <person name="James T.Y."/>
            <person name="O'Malley M.A."/>
            <person name="Stajich J.E."/>
            <person name="Spatafora J.W."/>
            <person name="Visel A."/>
            <person name="Grigoriev I.V."/>
        </authorList>
    </citation>
    <scope>NUCLEOTIDE SEQUENCE [LARGE SCALE GENOMIC DNA]</scope>
    <source>
        <strain evidence="5 6">62-1032</strain>
    </source>
</reference>
<dbReference type="InterPro" id="IPR050251">
    <property type="entry name" value="HpcH-HpaI_aldolase"/>
</dbReference>
<feature type="domain" description="HpcH/HpaI aldolase/citrate lyase" evidence="4">
    <location>
        <begin position="47"/>
        <end position="272"/>
    </location>
</feature>
<keyword evidence="5" id="KW-0670">Pyruvate</keyword>
<organism evidence="5 6">
    <name type="scientific">Leucosporidium creatinivorum</name>
    <dbReference type="NCBI Taxonomy" id="106004"/>
    <lineage>
        <taxon>Eukaryota</taxon>
        <taxon>Fungi</taxon>
        <taxon>Dikarya</taxon>
        <taxon>Basidiomycota</taxon>
        <taxon>Pucciniomycotina</taxon>
        <taxon>Microbotryomycetes</taxon>
        <taxon>Leucosporidiales</taxon>
        <taxon>Leucosporidium</taxon>
    </lineage>
</organism>
<evidence type="ECO:0000313" key="6">
    <source>
        <dbReference type="Proteomes" id="UP000193467"/>
    </source>
</evidence>
<dbReference type="SUPFAM" id="SSF51621">
    <property type="entry name" value="Phosphoenolpyruvate/pyruvate domain"/>
    <property type="match status" value="1"/>
</dbReference>